<accession>A0ABW4K670</accession>
<name>A0ABW4K670_9HYPH</name>
<dbReference type="RefSeq" id="WP_378797278.1">
    <property type="nucleotide sequence ID" value="NZ_JBHUER010000002.1"/>
</dbReference>
<organism evidence="2 3">
    <name type="scientific">Methylopila henanensis</name>
    <dbReference type="NCBI Taxonomy" id="873516"/>
    <lineage>
        <taxon>Bacteria</taxon>
        <taxon>Pseudomonadati</taxon>
        <taxon>Pseudomonadota</taxon>
        <taxon>Alphaproteobacteria</taxon>
        <taxon>Hyphomicrobiales</taxon>
        <taxon>Methylopilaceae</taxon>
        <taxon>Methylopila</taxon>
    </lineage>
</organism>
<proteinExistence type="predicted"/>
<comment type="caution">
    <text evidence="2">The sequence shown here is derived from an EMBL/GenBank/DDBJ whole genome shotgun (WGS) entry which is preliminary data.</text>
</comment>
<sequence>MSRAAPAARDDAKLAALEQRVYGLERGVHDLNQLFTGRIGEVSAQLTSLSAKFDDRSRTPWGTILSGLGVVFALLVAGGELARAPIVDAIARLERDVARTEQGLARQRDASVARDLFAERGAADARARAELQRQIDDLKRSTSSSVVVSRGRALAEEGSRP</sequence>
<keyword evidence="3" id="KW-1185">Reference proteome</keyword>
<feature type="transmembrane region" description="Helical" evidence="1">
    <location>
        <begin position="61"/>
        <end position="82"/>
    </location>
</feature>
<evidence type="ECO:0000313" key="2">
    <source>
        <dbReference type="EMBL" id="MFD1702191.1"/>
    </source>
</evidence>
<gene>
    <name evidence="2" type="ORF">ACFSCV_04160</name>
</gene>
<dbReference type="Proteomes" id="UP001597308">
    <property type="component" value="Unassembled WGS sequence"/>
</dbReference>
<keyword evidence="1" id="KW-1133">Transmembrane helix</keyword>
<evidence type="ECO:0008006" key="4">
    <source>
        <dbReference type="Google" id="ProtNLM"/>
    </source>
</evidence>
<evidence type="ECO:0000313" key="3">
    <source>
        <dbReference type="Proteomes" id="UP001597308"/>
    </source>
</evidence>
<keyword evidence="1" id="KW-0812">Transmembrane</keyword>
<protein>
    <recommendedName>
        <fullName evidence="4">DUF3618 domain-containing protein</fullName>
    </recommendedName>
</protein>
<reference evidence="3" key="1">
    <citation type="journal article" date="2019" name="Int. J. Syst. Evol. Microbiol.">
        <title>The Global Catalogue of Microorganisms (GCM) 10K type strain sequencing project: providing services to taxonomists for standard genome sequencing and annotation.</title>
        <authorList>
            <consortium name="The Broad Institute Genomics Platform"/>
            <consortium name="The Broad Institute Genome Sequencing Center for Infectious Disease"/>
            <person name="Wu L."/>
            <person name="Ma J."/>
        </authorList>
    </citation>
    <scope>NUCLEOTIDE SEQUENCE [LARGE SCALE GENOMIC DNA]</scope>
    <source>
        <strain evidence="3">KCTC 23707</strain>
    </source>
</reference>
<evidence type="ECO:0000256" key="1">
    <source>
        <dbReference type="SAM" id="Phobius"/>
    </source>
</evidence>
<keyword evidence="1" id="KW-0472">Membrane</keyword>
<dbReference type="EMBL" id="JBHUER010000002">
    <property type="protein sequence ID" value="MFD1702191.1"/>
    <property type="molecule type" value="Genomic_DNA"/>
</dbReference>